<dbReference type="InterPro" id="IPR001296">
    <property type="entry name" value="Glyco_trans_1"/>
</dbReference>
<gene>
    <name evidence="2" type="ORF">ENI09_00905</name>
</gene>
<comment type="caution">
    <text evidence="2">The sequence shown here is derived from an EMBL/GenBank/DDBJ whole genome shotgun (WGS) entry which is preliminary data.</text>
</comment>
<dbReference type="AlphaFoldDB" id="A0A7C1SNK2"/>
<dbReference type="SUPFAM" id="SSF53756">
    <property type="entry name" value="UDP-Glycosyltransferase/glycogen phosphorylase"/>
    <property type="match status" value="1"/>
</dbReference>
<dbReference type="GO" id="GO:0016757">
    <property type="term" value="F:glycosyltransferase activity"/>
    <property type="evidence" value="ECO:0007669"/>
    <property type="project" value="InterPro"/>
</dbReference>
<sequence length="361" mass="41550">MKVALVHDFLNQYGGAERVLEAIHEIYPYSHVYTSLYDPKKLPLRMKNWDIRPFKLPKVSLTHFLKYYTAFYPLLWEQVNLSGYDLVISSSSNFVKGVLTPSETLHISYIHTPPRFLYHYERETARRDLFIYKPVLALLDNYFRIWDYNSAQRPDFLVANSKEVAGRIKKFYSREAAVIYPPVNLPKESKVAEKVDEKKYYLVVSRLGAYKRIDLAIKAANKLKIPLKIVGTGKEEERLKRMAESTVEFLGFVSDSKLANIYSNCEALVFPTDEDFGIVPVEAMFFGKPVLALAKGGALETVVAGKTGEFFQDGTVDSLAEVWEKFEPSKYKASDCRTQAKKFSKERFKKEFSEFVNSKLE</sequence>
<dbReference type="Gene3D" id="3.40.50.2000">
    <property type="entry name" value="Glycogen Phosphorylase B"/>
    <property type="match status" value="2"/>
</dbReference>
<reference evidence="2" key="1">
    <citation type="journal article" date="2020" name="mSystems">
        <title>Genome- and Community-Level Interaction Insights into Carbon Utilization and Element Cycling Functions of Hydrothermarchaeota in Hydrothermal Sediment.</title>
        <authorList>
            <person name="Zhou Z."/>
            <person name="Liu Y."/>
            <person name="Xu W."/>
            <person name="Pan J."/>
            <person name="Luo Z.H."/>
            <person name="Li M."/>
        </authorList>
    </citation>
    <scope>NUCLEOTIDE SEQUENCE [LARGE SCALE GENOMIC DNA]</scope>
    <source>
        <strain evidence="2">HyVt-365</strain>
    </source>
</reference>
<dbReference type="InterPro" id="IPR050194">
    <property type="entry name" value="Glycosyltransferase_grp1"/>
</dbReference>
<evidence type="ECO:0000259" key="1">
    <source>
        <dbReference type="Pfam" id="PF00534"/>
    </source>
</evidence>
<organism evidence="2">
    <name type="scientific">candidate division WWE3 bacterium</name>
    <dbReference type="NCBI Taxonomy" id="2053526"/>
    <lineage>
        <taxon>Bacteria</taxon>
        <taxon>Katanobacteria</taxon>
    </lineage>
</organism>
<dbReference type="Proteomes" id="UP000885744">
    <property type="component" value="Unassembled WGS sequence"/>
</dbReference>
<feature type="domain" description="Glycosyl transferase family 1" evidence="1">
    <location>
        <begin position="188"/>
        <end position="342"/>
    </location>
</feature>
<proteinExistence type="predicted"/>
<protein>
    <submittedName>
        <fullName evidence="2">Glycosyltransferase family 4 protein</fullName>
    </submittedName>
</protein>
<evidence type="ECO:0000313" key="2">
    <source>
        <dbReference type="EMBL" id="HEB13957.1"/>
    </source>
</evidence>
<dbReference type="PANTHER" id="PTHR45947">
    <property type="entry name" value="SULFOQUINOVOSYL TRANSFERASE SQD2"/>
    <property type="match status" value="1"/>
</dbReference>
<accession>A0A7C1SNK2</accession>
<name>A0A7C1SNK2_UNCKA</name>
<dbReference type="EMBL" id="DRHH01000037">
    <property type="protein sequence ID" value="HEB13957.1"/>
    <property type="molecule type" value="Genomic_DNA"/>
</dbReference>
<dbReference type="PANTHER" id="PTHR45947:SF3">
    <property type="entry name" value="SULFOQUINOVOSYL TRANSFERASE SQD2"/>
    <property type="match status" value="1"/>
</dbReference>
<dbReference type="Pfam" id="PF00534">
    <property type="entry name" value="Glycos_transf_1"/>
    <property type="match status" value="1"/>
</dbReference>